<protein>
    <submittedName>
        <fullName evidence="2">Uncharacterized protein</fullName>
    </submittedName>
</protein>
<proteinExistence type="predicted"/>
<evidence type="ECO:0000313" key="3">
    <source>
        <dbReference type="Proteomes" id="UP000003692"/>
    </source>
</evidence>
<sequence>MFTRYIEVSRYRTQHNVFIYYGVVSIVVRILLQIEWDIFRYCLLMSFFYYPLLPRNN</sequence>
<organism evidence="2 3">
    <name type="scientific">Edwardsiella tarda ATCC 23685</name>
    <dbReference type="NCBI Taxonomy" id="500638"/>
    <lineage>
        <taxon>Bacteria</taxon>
        <taxon>Pseudomonadati</taxon>
        <taxon>Pseudomonadota</taxon>
        <taxon>Gammaproteobacteria</taxon>
        <taxon>Enterobacterales</taxon>
        <taxon>Hafniaceae</taxon>
        <taxon>Edwardsiella</taxon>
    </lineage>
</organism>
<comment type="caution">
    <text evidence="2">The sequence shown here is derived from an EMBL/GenBank/DDBJ whole genome shotgun (WGS) entry which is preliminary data.</text>
</comment>
<reference evidence="2 3" key="1">
    <citation type="submission" date="2010-02" db="EMBL/GenBank/DDBJ databases">
        <authorList>
            <person name="Weinstock G."/>
            <person name="Sodergren E."/>
            <person name="Clifton S."/>
            <person name="Fulton L."/>
            <person name="Fulton B."/>
            <person name="Courtney L."/>
            <person name="Fronick C."/>
            <person name="Harrison M."/>
            <person name="Strong C."/>
            <person name="Farmer C."/>
            <person name="Delahaunty K."/>
            <person name="Markovic C."/>
            <person name="Hall O."/>
            <person name="Minx P."/>
            <person name="Tomlinson C."/>
            <person name="Mitreva M."/>
            <person name="Nelson J."/>
            <person name="Hou S."/>
            <person name="Wollam A."/>
            <person name="Pepin K.H."/>
            <person name="Johnson M."/>
            <person name="Bhonagiri V."/>
            <person name="Zhang X."/>
            <person name="Suruliraj S."/>
            <person name="Warren W."/>
            <person name="Chinwalla A."/>
            <person name="Mardis E.R."/>
            <person name="Wilson R.K."/>
        </authorList>
    </citation>
    <scope>NUCLEOTIDE SEQUENCE [LARGE SCALE GENOMIC DNA]</scope>
    <source>
        <strain evidence="2 3">ATCC 23685</strain>
    </source>
</reference>
<dbReference type="AlphaFoldDB" id="D4F1N7"/>
<keyword evidence="1" id="KW-0812">Transmembrane</keyword>
<keyword evidence="1" id="KW-0472">Membrane</keyword>
<feature type="transmembrane region" description="Helical" evidence="1">
    <location>
        <begin position="16"/>
        <end position="32"/>
    </location>
</feature>
<dbReference type="HOGENOM" id="CLU_2989427_0_0_6"/>
<dbReference type="Proteomes" id="UP000003692">
    <property type="component" value="Unassembled WGS sequence"/>
</dbReference>
<keyword evidence="1" id="KW-1133">Transmembrane helix</keyword>
<evidence type="ECO:0000313" key="2">
    <source>
        <dbReference type="EMBL" id="EFE24331.1"/>
    </source>
</evidence>
<accession>D4F1N7</accession>
<dbReference type="EMBL" id="ADGK01000024">
    <property type="protein sequence ID" value="EFE24331.1"/>
    <property type="molecule type" value="Genomic_DNA"/>
</dbReference>
<evidence type="ECO:0000256" key="1">
    <source>
        <dbReference type="SAM" id="Phobius"/>
    </source>
</evidence>
<name>D4F1N7_EDWTA</name>
<gene>
    <name evidence="2" type="ORF">EDWATA_00630</name>
</gene>